<evidence type="ECO:0000256" key="2">
    <source>
        <dbReference type="ARBA" id="ARBA00006472"/>
    </source>
</evidence>
<dbReference type="NCBIfam" id="NF002017">
    <property type="entry name" value="PRK00823.1-2"/>
    <property type="match status" value="1"/>
</dbReference>
<dbReference type="InterPro" id="IPR036428">
    <property type="entry name" value="PCD_sf"/>
</dbReference>
<evidence type="ECO:0000313" key="6">
    <source>
        <dbReference type="Proteomes" id="UP000574761"/>
    </source>
</evidence>
<gene>
    <name evidence="5" type="ORF">GGQ64_002117</name>
</gene>
<dbReference type="Pfam" id="PF01329">
    <property type="entry name" value="Pterin_4a"/>
    <property type="match status" value="1"/>
</dbReference>
<dbReference type="HAMAP" id="MF_00434">
    <property type="entry name" value="Pterin_4_alpha"/>
    <property type="match status" value="1"/>
</dbReference>
<sequence>MKQDKLSTEVITSSLAMLEGWKLEDDGVAIAKSFRFKTFASAFAFMTEAAQAAERLNHHPEWFNVYDKVDVRLTTHSAGGVTALDFRLAEAMEKAARAR</sequence>
<dbReference type="NCBIfam" id="NF002018">
    <property type="entry name" value="PRK00823.1-3"/>
    <property type="match status" value="1"/>
</dbReference>
<dbReference type="SUPFAM" id="SSF55248">
    <property type="entry name" value="PCD-like"/>
    <property type="match status" value="1"/>
</dbReference>
<comment type="caution">
    <text evidence="5">The sequence shown here is derived from an EMBL/GenBank/DDBJ whole genome shotgun (WGS) entry which is preliminary data.</text>
</comment>
<comment type="catalytic activity">
    <reaction evidence="1 4">
        <text>(4aS,6R)-4a-hydroxy-L-erythro-5,6,7,8-tetrahydrobiopterin = (6R)-L-erythro-6,7-dihydrobiopterin + H2O</text>
        <dbReference type="Rhea" id="RHEA:11920"/>
        <dbReference type="ChEBI" id="CHEBI:15377"/>
        <dbReference type="ChEBI" id="CHEBI:15642"/>
        <dbReference type="ChEBI" id="CHEBI:43120"/>
        <dbReference type="EC" id="4.2.1.96"/>
    </reaction>
</comment>
<dbReference type="GO" id="GO:0006729">
    <property type="term" value="P:tetrahydrobiopterin biosynthetic process"/>
    <property type="evidence" value="ECO:0007669"/>
    <property type="project" value="InterPro"/>
</dbReference>
<keyword evidence="3 4" id="KW-0456">Lyase</keyword>
<organism evidence="5 6">
    <name type="scientific">Mycoplana azooxidifex</name>
    <dbReference type="NCBI Taxonomy" id="1636188"/>
    <lineage>
        <taxon>Bacteria</taxon>
        <taxon>Pseudomonadati</taxon>
        <taxon>Pseudomonadota</taxon>
        <taxon>Alphaproteobacteria</taxon>
        <taxon>Hyphomicrobiales</taxon>
        <taxon>Rhizobiaceae</taxon>
        <taxon>Mycoplana</taxon>
    </lineage>
</organism>
<reference evidence="5 6" key="1">
    <citation type="submission" date="2020-08" db="EMBL/GenBank/DDBJ databases">
        <title>Genomic Encyclopedia of Type Strains, Phase IV (KMG-IV): sequencing the most valuable type-strain genomes for metagenomic binning, comparative biology and taxonomic classification.</title>
        <authorList>
            <person name="Goeker M."/>
        </authorList>
    </citation>
    <scope>NUCLEOTIDE SEQUENCE [LARGE SCALE GENOMIC DNA]</scope>
    <source>
        <strain evidence="5 6">DSM 100211</strain>
    </source>
</reference>
<dbReference type="Gene3D" id="3.30.1360.20">
    <property type="entry name" value="Transcriptional coactivator/pterin dehydratase"/>
    <property type="match status" value="1"/>
</dbReference>
<accession>A0A7W6DA75</accession>
<keyword evidence="6" id="KW-1185">Reference proteome</keyword>
<evidence type="ECO:0000256" key="3">
    <source>
        <dbReference type="ARBA" id="ARBA00023239"/>
    </source>
</evidence>
<dbReference type="EMBL" id="JACIEE010000004">
    <property type="protein sequence ID" value="MBB3976917.1"/>
    <property type="molecule type" value="Genomic_DNA"/>
</dbReference>
<dbReference type="InterPro" id="IPR001533">
    <property type="entry name" value="Pterin_deHydtase"/>
</dbReference>
<name>A0A7W6DA75_9HYPH</name>
<protein>
    <recommendedName>
        <fullName evidence="4">Putative pterin-4-alpha-carbinolamine dehydratase</fullName>
        <shortName evidence="4">PHS</shortName>
        <ecNumber evidence="4">4.2.1.96</ecNumber>
    </recommendedName>
    <alternativeName>
        <fullName evidence="4">4-alpha-hydroxy-tetrahydropterin dehydratase</fullName>
    </alternativeName>
    <alternativeName>
        <fullName evidence="4">Pterin carbinolamine dehydratase</fullName>
        <shortName evidence="4">PCD</shortName>
    </alternativeName>
</protein>
<evidence type="ECO:0000256" key="4">
    <source>
        <dbReference type="HAMAP-Rule" id="MF_00434"/>
    </source>
</evidence>
<dbReference type="PANTHER" id="PTHR12599:SF0">
    <property type="entry name" value="PTERIN-4-ALPHA-CARBINOLAMINE DEHYDRATASE"/>
    <property type="match status" value="1"/>
</dbReference>
<dbReference type="CDD" id="cd00914">
    <property type="entry name" value="PCD_DCoH_subfamily_b"/>
    <property type="match status" value="1"/>
</dbReference>
<evidence type="ECO:0000313" key="5">
    <source>
        <dbReference type="EMBL" id="MBB3976917.1"/>
    </source>
</evidence>
<dbReference type="EC" id="4.2.1.96" evidence="4"/>
<proteinExistence type="inferred from homology"/>
<dbReference type="PANTHER" id="PTHR12599">
    <property type="entry name" value="PTERIN-4-ALPHA-CARBINOLAMINE DEHYDRATASE"/>
    <property type="match status" value="1"/>
</dbReference>
<dbReference type="AlphaFoldDB" id="A0A7W6DA75"/>
<dbReference type="RefSeq" id="WP_183803323.1">
    <property type="nucleotide sequence ID" value="NZ_JACIEE010000004.1"/>
</dbReference>
<dbReference type="Proteomes" id="UP000574761">
    <property type="component" value="Unassembled WGS sequence"/>
</dbReference>
<comment type="similarity">
    <text evidence="2 4">Belongs to the pterin-4-alpha-carbinolamine dehydratase family.</text>
</comment>
<dbReference type="GO" id="GO:0008124">
    <property type="term" value="F:4-alpha-hydroxytetrahydrobiopterin dehydratase activity"/>
    <property type="evidence" value="ECO:0007669"/>
    <property type="project" value="UniProtKB-UniRule"/>
</dbReference>
<evidence type="ECO:0000256" key="1">
    <source>
        <dbReference type="ARBA" id="ARBA00001554"/>
    </source>
</evidence>